<feature type="domain" description="Fatty acid desaturase" evidence="1">
    <location>
        <begin position="66"/>
        <end position="332"/>
    </location>
</feature>
<dbReference type="STRING" id="1484693.RS694_12405"/>
<name>A0A1P8KBB4_9BURK</name>
<dbReference type="PANTHER" id="PTHR19353">
    <property type="entry name" value="FATTY ACID DESATURASE 2"/>
    <property type="match status" value="1"/>
</dbReference>
<dbReference type="GO" id="GO:0016020">
    <property type="term" value="C:membrane"/>
    <property type="evidence" value="ECO:0007669"/>
    <property type="project" value="TreeGrafter"/>
</dbReference>
<dbReference type="RefSeq" id="WP_051392211.1">
    <property type="nucleotide sequence ID" value="NZ_CP019239.1"/>
</dbReference>
<evidence type="ECO:0000313" key="2">
    <source>
        <dbReference type="EMBL" id="APW43246.1"/>
    </source>
</evidence>
<evidence type="ECO:0000313" key="3">
    <source>
        <dbReference type="Proteomes" id="UP000186110"/>
    </source>
</evidence>
<dbReference type="Pfam" id="PF00487">
    <property type="entry name" value="FA_desaturase"/>
    <property type="match status" value="1"/>
</dbReference>
<dbReference type="GO" id="GO:0006629">
    <property type="term" value="P:lipid metabolic process"/>
    <property type="evidence" value="ECO:0007669"/>
    <property type="project" value="InterPro"/>
</dbReference>
<reference evidence="2 3" key="1">
    <citation type="submission" date="2017-01" db="EMBL/GenBank/DDBJ databases">
        <authorList>
            <person name="Mah S.A."/>
            <person name="Swanson W.J."/>
            <person name="Moy G.W."/>
            <person name="Vacquier V.D."/>
        </authorList>
    </citation>
    <scope>NUCLEOTIDE SEQUENCE [LARGE SCALE GENOMIC DNA]</scope>
    <source>
        <strain evidence="2 3">DSM 22694</strain>
    </source>
</reference>
<accession>A0A1P8KBB4</accession>
<dbReference type="AlphaFoldDB" id="A0A1P8KBB4"/>
<keyword evidence="3" id="KW-1185">Reference proteome</keyword>
<dbReference type="InterPro" id="IPR012171">
    <property type="entry name" value="Fatty_acid_desaturase"/>
</dbReference>
<protein>
    <submittedName>
        <fullName evidence="2">Acyl-CoA desaturase</fullName>
    </submittedName>
</protein>
<sequence length="368" mass="42161">MSYTALPALSRAQIDTFEQEVDAIRKSVMDTLGQKDVDHIRKMIRICRASEVTGRALLHFGPGPVSWVAGVLALANAKILDNMEIGHNVMHGQYDWTGDPRLNSQTFEWDIACDGEQWRHSHNVNHHTYTNILGKDRDFGYSLLRMSTEQKWKPRHLFQPIANLMLAMGFQYGVGSHDLEIGRYKYGKVSKEEFMPKLHRFLAKSGKQIFKDYIFFPALALWNAPRVLAGNFCANLIRNLWTYTVIFCGHFTEGVAIYREEDTRNETRGDWYIRQLTGSSNLTGGPLFHVMTGHLSHQIEHHLFPDMPAHRYPEVAPQIQALCEKYGLRYNTGSLWKQYATVIKRIFMHTLPPRKPAASANGLGYHAE</sequence>
<dbReference type="CDD" id="cd03506">
    <property type="entry name" value="Delta6-FADS-like"/>
    <property type="match status" value="1"/>
</dbReference>
<proteinExistence type="predicted"/>
<dbReference type="EMBL" id="CP019239">
    <property type="protein sequence ID" value="APW43246.1"/>
    <property type="molecule type" value="Genomic_DNA"/>
</dbReference>
<dbReference type="KEGG" id="rsb:RS694_12405"/>
<gene>
    <name evidence="2" type="ORF">RS694_12405</name>
</gene>
<dbReference type="eggNOG" id="COG3239">
    <property type="taxonomic scope" value="Bacteria"/>
</dbReference>
<dbReference type="Proteomes" id="UP000186110">
    <property type="component" value="Chromosome"/>
</dbReference>
<dbReference type="InterPro" id="IPR005804">
    <property type="entry name" value="FA_desaturase_dom"/>
</dbReference>
<evidence type="ECO:0000259" key="1">
    <source>
        <dbReference type="Pfam" id="PF00487"/>
    </source>
</evidence>
<dbReference type="PANTHER" id="PTHR19353:SF84">
    <property type="entry name" value="ACYL-COA DELTA-9-DESATURASE, DESB"/>
    <property type="match status" value="1"/>
</dbReference>
<organism evidence="2 3">
    <name type="scientific">Rhodoferax saidenbachensis</name>
    <dbReference type="NCBI Taxonomy" id="1484693"/>
    <lineage>
        <taxon>Bacteria</taxon>
        <taxon>Pseudomonadati</taxon>
        <taxon>Pseudomonadota</taxon>
        <taxon>Betaproteobacteria</taxon>
        <taxon>Burkholderiales</taxon>
        <taxon>Comamonadaceae</taxon>
        <taxon>Rhodoferax</taxon>
    </lineage>
</organism>
<dbReference type="GO" id="GO:0016717">
    <property type="term" value="F:oxidoreductase activity, acting on paired donors, with oxidation of a pair of donors resulting in the reduction of molecular oxygen to two molecules of water"/>
    <property type="evidence" value="ECO:0007669"/>
    <property type="project" value="TreeGrafter"/>
</dbReference>